<keyword evidence="3" id="KW-1185">Reference proteome</keyword>
<organism evidence="2 3">
    <name type="scientific">Ascochyta lentis</name>
    <dbReference type="NCBI Taxonomy" id="205686"/>
    <lineage>
        <taxon>Eukaryota</taxon>
        <taxon>Fungi</taxon>
        <taxon>Dikarya</taxon>
        <taxon>Ascomycota</taxon>
        <taxon>Pezizomycotina</taxon>
        <taxon>Dothideomycetes</taxon>
        <taxon>Pleosporomycetidae</taxon>
        <taxon>Pleosporales</taxon>
        <taxon>Pleosporineae</taxon>
        <taxon>Didymellaceae</taxon>
        <taxon>Ascochyta</taxon>
    </lineage>
</organism>
<dbReference type="SUPFAM" id="SSF51182">
    <property type="entry name" value="RmlC-like cupins"/>
    <property type="match status" value="1"/>
</dbReference>
<dbReference type="Gene3D" id="2.60.120.10">
    <property type="entry name" value="Jelly Rolls"/>
    <property type="match status" value="1"/>
</dbReference>
<dbReference type="Proteomes" id="UP000651452">
    <property type="component" value="Unassembled WGS sequence"/>
</dbReference>
<dbReference type="AlphaFoldDB" id="A0A8H7MBA9"/>
<evidence type="ECO:0000313" key="3">
    <source>
        <dbReference type="Proteomes" id="UP000651452"/>
    </source>
</evidence>
<dbReference type="Pfam" id="PF00190">
    <property type="entry name" value="Cupin_1"/>
    <property type="match status" value="1"/>
</dbReference>
<gene>
    <name evidence="2" type="ORF">EKO04_011608</name>
</gene>
<name>A0A8H7MBA9_9PLEO</name>
<evidence type="ECO:0000313" key="2">
    <source>
        <dbReference type="EMBL" id="KAF9690411.1"/>
    </source>
</evidence>
<dbReference type="InterPro" id="IPR014710">
    <property type="entry name" value="RmlC-like_jellyroll"/>
</dbReference>
<dbReference type="PANTHER" id="PTHR31238">
    <property type="entry name" value="GERMIN-LIKE PROTEIN SUBFAMILY 3 MEMBER 3"/>
    <property type="match status" value="1"/>
</dbReference>
<proteinExistence type="predicted"/>
<dbReference type="OrthoDB" id="1921208at2759"/>
<reference evidence="2" key="1">
    <citation type="submission" date="2018-12" db="EMBL/GenBank/DDBJ databases">
        <authorList>
            <person name="Syme R.A."/>
            <person name="Farfan-Caceres L."/>
            <person name="Lichtenzveig J."/>
        </authorList>
    </citation>
    <scope>NUCLEOTIDE SEQUENCE</scope>
    <source>
        <strain evidence="2">Al4</strain>
    </source>
</reference>
<feature type="domain" description="Cupin type-1" evidence="1">
    <location>
        <begin position="59"/>
        <end position="116"/>
    </location>
</feature>
<protein>
    <recommendedName>
        <fullName evidence="1">Cupin type-1 domain-containing protein</fullName>
    </recommendedName>
</protein>
<reference evidence="2" key="2">
    <citation type="submission" date="2020-09" db="EMBL/GenBank/DDBJ databases">
        <title>Reference genome assembly for Australian Ascochyta lentis isolate Al4.</title>
        <authorList>
            <person name="Lee R.C."/>
            <person name="Farfan-Caceres L.M."/>
            <person name="Debler J.W."/>
            <person name="Williams A.H."/>
            <person name="Henares B.M."/>
        </authorList>
    </citation>
    <scope>NUCLEOTIDE SEQUENCE</scope>
    <source>
        <strain evidence="2">Al4</strain>
    </source>
</reference>
<comment type="caution">
    <text evidence="2">The sequence shown here is derived from an EMBL/GenBank/DDBJ whole genome shotgun (WGS) entry which is preliminary data.</text>
</comment>
<accession>A0A8H7MBA9</accession>
<dbReference type="InterPro" id="IPR006045">
    <property type="entry name" value="Cupin_1"/>
</dbReference>
<dbReference type="EMBL" id="RZGK01000024">
    <property type="protein sequence ID" value="KAF9690411.1"/>
    <property type="molecule type" value="Genomic_DNA"/>
</dbReference>
<dbReference type="InterPro" id="IPR011051">
    <property type="entry name" value="RmlC_Cupin_sf"/>
</dbReference>
<sequence>MITALTTLLAAADQQQQLFRDLLEAPTAVKRFQRLLVNNRSLFTGDALRKLTVFDFNNAQPAKGAKGSAAKAADVDTFPILTGLDISVTVSILEPCGINTPHVHPRATKILTLIKGLNLRFGYILKNSLVKPG</sequence>
<evidence type="ECO:0000259" key="1">
    <source>
        <dbReference type="Pfam" id="PF00190"/>
    </source>
</evidence>